<evidence type="ECO:0000313" key="4">
    <source>
        <dbReference type="Proteomes" id="UP001319104"/>
    </source>
</evidence>
<dbReference type="Gene3D" id="3.40.50.720">
    <property type="entry name" value="NAD(P)-binding Rossmann-like Domain"/>
    <property type="match status" value="1"/>
</dbReference>
<dbReference type="Gene3D" id="3.30.360.10">
    <property type="entry name" value="Dihydrodipicolinate Reductase, domain 2"/>
    <property type="match status" value="1"/>
</dbReference>
<sequence>MKNFALIGAAGYIAPRHMKAIKDTGNNLLAAYDKFDSVGVIDGHFPEADFFTEFERFDRHVEKLKRSDKKIDYVSICSPNYLHDSHIRFGLRVGADVICEKPLVLNPWNIDALQEVEKEHGKRVFNILQLRLHPSIIALKKKIDEGPSDKIYDIDLAYITSRGHWYYTSWKGDVTKSGGIATNIGVHFYDMLTWIFGGIKENVVHVHTHDRAAGYFQLEKARVRWFLSINSDTLPDAVKARGGRTFRSLTMEGEEIEFSDGFTELHTHSYEHILDGQGFGLEEARNSIEIVHDIRHKEPVGLIGEYHPLAKGELTNHPFDFK</sequence>
<reference evidence="3 4" key="1">
    <citation type="submission" date="2021-05" db="EMBL/GenBank/DDBJ databases">
        <authorList>
            <person name="Zhang Z.D."/>
            <person name="Osman G."/>
        </authorList>
    </citation>
    <scope>NUCLEOTIDE SEQUENCE [LARGE SCALE GENOMIC DNA]</scope>
    <source>
        <strain evidence="3 4">KCTC 32217</strain>
    </source>
</reference>
<dbReference type="InterPro" id="IPR036291">
    <property type="entry name" value="NAD(P)-bd_dom_sf"/>
</dbReference>
<feature type="domain" description="Gfo/Idh/MocA-like oxidoreductase N-terminal" evidence="1">
    <location>
        <begin position="3"/>
        <end position="125"/>
    </location>
</feature>
<dbReference type="Proteomes" id="UP001319104">
    <property type="component" value="Unassembled WGS sequence"/>
</dbReference>
<dbReference type="InterPro" id="IPR000683">
    <property type="entry name" value="Gfo/Idh/MocA-like_OxRdtase_N"/>
</dbReference>
<dbReference type="EMBL" id="JAHCMY010000017">
    <property type="protein sequence ID" value="MBS9525688.1"/>
    <property type="molecule type" value="Genomic_DNA"/>
</dbReference>
<accession>A0AAP2CJ38</accession>
<evidence type="ECO:0000313" key="3">
    <source>
        <dbReference type="EMBL" id="MBS9525688.1"/>
    </source>
</evidence>
<feature type="domain" description="Gfo/Idh/MocA-like oxidoreductase C-terminal" evidence="2">
    <location>
        <begin position="140"/>
        <end position="226"/>
    </location>
</feature>
<evidence type="ECO:0000259" key="1">
    <source>
        <dbReference type="Pfam" id="PF01408"/>
    </source>
</evidence>
<dbReference type="SUPFAM" id="SSF51735">
    <property type="entry name" value="NAD(P)-binding Rossmann-fold domains"/>
    <property type="match status" value="1"/>
</dbReference>
<dbReference type="PANTHER" id="PTHR43249:SF1">
    <property type="entry name" value="D-GLUCOSIDE 3-DEHYDROGENASE"/>
    <property type="match status" value="1"/>
</dbReference>
<dbReference type="RefSeq" id="WP_213946549.1">
    <property type="nucleotide sequence ID" value="NZ_JAHCMY010000017.1"/>
</dbReference>
<dbReference type="Pfam" id="PF02894">
    <property type="entry name" value="GFO_IDH_MocA_C"/>
    <property type="match status" value="1"/>
</dbReference>
<protein>
    <submittedName>
        <fullName evidence="3">Gfo/Idh/MocA family oxidoreductase</fullName>
    </submittedName>
</protein>
<comment type="caution">
    <text evidence="3">The sequence shown here is derived from an EMBL/GenBank/DDBJ whole genome shotgun (WGS) entry which is preliminary data.</text>
</comment>
<evidence type="ECO:0000259" key="2">
    <source>
        <dbReference type="Pfam" id="PF02894"/>
    </source>
</evidence>
<dbReference type="InterPro" id="IPR004104">
    <property type="entry name" value="Gfo/Idh/MocA-like_OxRdtase_C"/>
</dbReference>
<dbReference type="GO" id="GO:0000166">
    <property type="term" value="F:nucleotide binding"/>
    <property type="evidence" value="ECO:0007669"/>
    <property type="project" value="InterPro"/>
</dbReference>
<proteinExistence type="predicted"/>
<name>A0AAP2CJ38_9BACT</name>
<dbReference type="AlphaFoldDB" id="A0AAP2CJ38"/>
<dbReference type="Pfam" id="PF01408">
    <property type="entry name" value="GFO_IDH_MocA"/>
    <property type="match status" value="1"/>
</dbReference>
<dbReference type="PANTHER" id="PTHR43249">
    <property type="entry name" value="UDP-N-ACETYL-2-AMINO-2-DEOXY-D-GLUCURONATE OXIDASE"/>
    <property type="match status" value="1"/>
</dbReference>
<gene>
    <name evidence="3" type="ORF">KI659_16840</name>
</gene>
<keyword evidence="4" id="KW-1185">Reference proteome</keyword>
<dbReference type="InterPro" id="IPR052515">
    <property type="entry name" value="Gfo/Idh/MocA_Oxidoreductase"/>
</dbReference>
<organism evidence="3 4">
    <name type="scientific">Litoribacter ruber</name>
    <dbReference type="NCBI Taxonomy" id="702568"/>
    <lineage>
        <taxon>Bacteria</taxon>
        <taxon>Pseudomonadati</taxon>
        <taxon>Bacteroidota</taxon>
        <taxon>Cytophagia</taxon>
        <taxon>Cytophagales</taxon>
        <taxon>Cyclobacteriaceae</taxon>
        <taxon>Litoribacter</taxon>
    </lineage>
</organism>